<name>A0A1M8AB31_MALS4</name>
<dbReference type="AlphaFoldDB" id="A0A1M8AB31"/>
<evidence type="ECO:0000313" key="5">
    <source>
        <dbReference type="Proteomes" id="UP000186303"/>
    </source>
</evidence>
<feature type="transmembrane region" description="Helical" evidence="1">
    <location>
        <begin position="31"/>
        <end position="48"/>
    </location>
</feature>
<dbReference type="Pfam" id="PF12853">
    <property type="entry name" value="NADH_u_ox_C"/>
    <property type="match status" value="1"/>
</dbReference>
<dbReference type="InterPro" id="IPR053229">
    <property type="entry name" value="NADH-Q_oxidrdct_subunit"/>
</dbReference>
<evidence type="ECO:0000313" key="4">
    <source>
        <dbReference type="EMBL" id="SHO79641.1"/>
    </source>
</evidence>
<reference evidence="5" key="1">
    <citation type="journal article" date="2017" name="Nucleic Acids Res.">
        <title>Proteogenomics produces comprehensive and highly accurate protein-coding gene annotation in a complete genome assembly of Malassezia sympodialis.</title>
        <authorList>
            <person name="Zhu Y."/>
            <person name="Engstroem P.G."/>
            <person name="Tellgren-Roth C."/>
            <person name="Baudo C.D."/>
            <person name="Kennell J.C."/>
            <person name="Sun S."/>
            <person name="Billmyre R.B."/>
            <person name="Schroeder M.S."/>
            <person name="Andersson A."/>
            <person name="Holm T."/>
            <person name="Sigurgeirsson B."/>
            <person name="Wu G."/>
            <person name="Sankaranarayanan S.R."/>
            <person name="Siddharthan R."/>
            <person name="Sanyal K."/>
            <person name="Lundeberg J."/>
            <person name="Nystedt B."/>
            <person name="Boekhout T."/>
            <person name="Dawson T.L. Jr."/>
            <person name="Heitman J."/>
            <person name="Scheynius A."/>
            <person name="Lehtioe J."/>
        </authorList>
    </citation>
    <scope>NUCLEOTIDE SEQUENCE [LARGE SCALE GENOMIC DNA]</scope>
    <source>
        <strain evidence="5">ATCC 42132</strain>
    </source>
</reference>
<feature type="domain" description="NADH-ubiquinone oxidoreductase 21kDa subunit C-terminal fungi" evidence="3">
    <location>
        <begin position="112"/>
        <end position="153"/>
    </location>
</feature>
<dbReference type="InterPro" id="IPR019721">
    <property type="entry name" value="NADH-UbQ_OxRdtase_su21_N"/>
</dbReference>
<evidence type="ECO:0000259" key="3">
    <source>
        <dbReference type="Pfam" id="PF12853"/>
    </source>
</evidence>
<proteinExistence type="predicted"/>
<evidence type="ECO:0008006" key="6">
    <source>
        <dbReference type="Google" id="ProtNLM"/>
    </source>
</evidence>
<keyword evidence="1" id="KW-0472">Membrane</keyword>
<accession>A0A1M8AB31</accession>
<keyword evidence="1" id="KW-0812">Transmembrane</keyword>
<dbReference type="Proteomes" id="UP000186303">
    <property type="component" value="Chromosome 7"/>
</dbReference>
<organism evidence="4 5">
    <name type="scientific">Malassezia sympodialis (strain ATCC 42132)</name>
    <name type="common">Atopic eczema-associated yeast</name>
    <dbReference type="NCBI Taxonomy" id="1230383"/>
    <lineage>
        <taxon>Eukaryota</taxon>
        <taxon>Fungi</taxon>
        <taxon>Dikarya</taxon>
        <taxon>Basidiomycota</taxon>
        <taxon>Ustilaginomycotina</taxon>
        <taxon>Malasseziomycetes</taxon>
        <taxon>Malasseziales</taxon>
        <taxon>Malasseziaceae</taxon>
        <taxon>Malassezia</taxon>
    </lineage>
</organism>
<dbReference type="STRING" id="1230383.A0A1M8AB31"/>
<dbReference type="OrthoDB" id="196140at2759"/>
<protein>
    <recommendedName>
        <fullName evidence="6">NADH-ubiquinone oxidoreductase 21 kDa subunit</fullName>
    </recommendedName>
</protein>
<feature type="domain" description="NADH-ubiquinone oxidoreductase 21kDa subunit N-terminal" evidence="2">
    <location>
        <begin position="8"/>
        <end position="92"/>
    </location>
</feature>
<feature type="transmembrane region" description="Helical" evidence="1">
    <location>
        <begin position="60"/>
        <end position="80"/>
    </location>
</feature>
<dbReference type="Pfam" id="PF10785">
    <property type="entry name" value="NADH-u_ox-rdase"/>
    <property type="match status" value="1"/>
</dbReference>
<dbReference type="EMBL" id="LT671827">
    <property type="protein sequence ID" value="SHO79641.1"/>
    <property type="molecule type" value="Genomic_DNA"/>
</dbReference>
<keyword evidence="1" id="KW-1133">Transmembrane helix</keyword>
<gene>
    <name evidence="4" type="ORF">MSYG_3992</name>
</gene>
<sequence>MPQKEFETAYPPIDADPHFRRVVRYFRPSDYYAMAGATVAFPGALYLMENADPARGKGKLGAAMKLSAFLGLCGGFLYAYQRSTFRFWGWTENEREQSMAQAEAASGNVIGQGKSSLTKEMQGAAYRNSIFSQLNLAVLPWFNVVDHEYHGTQQTQ</sequence>
<dbReference type="VEuPathDB" id="FungiDB:MSYG_3992"/>
<dbReference type="PANTHER" id="PTHR34062">
    <property type="entry name" value="OXIDOREDUCTASE 21 KDA SUBUNIT, PUTATIVE (AFU_ORTHOLOGUE AFUA_4G04750)-RELATED"/>
    <property type="match status" value="1"/>
</dbReference>
<evidence type="ECO:0000256" key="1">
    <source>
        <dbReference type="SAM" id="Phobius"/>
    </source>
</evidence>
<dbReference type="OMA" id="TVPWFNF"/>
<evidence type="ECO:0000259" key="2">
    <source>
        <dbReference type="Pfam" id="PF10785"/>
    </source>
</evidence>
<keyword evidence="5" id="KW-1185">Reference proteome</keyword>
<dbReference type="InterPro" id="IPR024549">
    <property type="entry name" value="NADH-UbQ_OxRdtase_su21_C_fun"/>
</dbReference>
<dbReference type="PANTHER" id="PTHR34062:SF1">
    <property type="entry name" value="NADH-UBIQUINONE OXIDOREDUCTASE 21KDA SUBUNIT N-TERMINAL DOMAIN-CONTAINING PROTEIN"/>
    <property type="match status" value="1"/>
</dbReference>